<dbReference type="EMBL" id="CP078073">
    <property type="protein sequence ID" value="QXL88248.1"/>
    <property type="molecule type" value="Genomic_DNA"/>
</dbReference>
<dbReference type="Proteomes" id="UP000693972">
    <property type="component" value="Unassembled WGS sequence"/>
</dbReference>
<dbReference type="InterPro" id="IPR053745">
    <property type="entry name" value="Viral_Tail_Comp_sf"/>
</dbReference>
<evidence type="ECO:0000313" key="1">
    <source>
        <dbReference type="EMBL" id="MBY4891457.1"/>
    </source>
</evidence>
<sequence length="136" mass="14183">MSYAATAALQEAVYAKLTSDAAVDTLTGGAIYDALPPGPVPTIYVSLGPERVRDASDVVGDGAVHDFPVIVISDGAGFHTAKTIAAAISDALSDADLTLSRGTLTGLNFLRARARRVGNGREIEIWFRAYIDSSDA</sequence>
<dbReference type="EMBL" id="JAIMBW010000001">
    <property type="protein sequence ID" value="MBY4891457.1"/>
    <property type="molecule type" value="Genomic_DNA"/>
</dbReference>
<dbReference type="RefSeq" id="WP_257891328.1">
    <property type="nucleotide sequence ID" value="NZ_JAIMBW010000001.1"/>
</dbReference>
<protein>
    <submittedName>
        <fullName evidence="2">DUF3168 domain-containing protein</fullName>
    </submittedName>
</protein>
<accession>A0A975TV55</accession>
<dbReference type="AlphaFoldDB" id="A0A975TV55"/>
<proteinExistence type="predicted"/>
<gene>
    <name evidence="1" type="ORF">KUL25_01615</name>
    <name evidence="2" type="ORF">KUL25_01620</name>
</gene>
<dbReference type="InterPro" id="IPR021508">
    <property type="entry name" value="Gp17-like"/>
</dbReference>
<name>A0A975TV55_9RHOB</name>
<organism evidence="2">
    <name type="scientific">Gymnodinialimonas phycosphaerae</name>
    <dbReference type="NCBI Taxonomy" id="2841589"/>
    <lineage>
        <taxon>Bacteria</taxon>
        <taxon>Pseudomonadati</taxon>
        <taxon>Pseudomonadota</taxon>
        <taxon>Alphaproteobacteria</taxon>
        <taxon>Rhodobacterales</taxon>
        <taxon>Paracoccaceae</taxon>
        <taxon>Gymnodinialimonas</taxon>
    </lineage>
</organism>
<reference evidence="2 3" key="1">
    <citation type="submission" date="2021-07" db="EMBL/GenBank/DDBJ databases">
        <title>Karlodiniumbacter phycospheric gen. nov., sp. nov., a phycosphere bacterium isolated from karlodinium veneficum.</title>
        <authorList>
            <person name="Peng Y."/>
            <person name="Jiang L."/>
            <person name="Lee J."/>
        </authorList>
    </citation>
    <scope>NUCLEOTIDE SEQUENCE</scope>
    <source>
        <strain evidence="2 3">N5</strain>
    </source>
</reference>
<evidence type="ECO:0000313" key="2">
    <source>
        <dbReference type="EMBL" id="QXL88248.1"/>
    </source>
</evidence>
<evidence type="ECO:0000313" key="3">
    <source>
        <dbReference type="Proteomes" id="UP000693972"/>
    </source>
</evidence>
<keyword evidence="3" id="KW-1185">Reference proteome</keyword>
<dbReference type="Pfam" id="PF11367">
    <property type="entry name" value="Tail_completion_gp17"/>
    <property type="match status" value="1"/>
</dbReference>
<dbReference type="Gene3D" id="3.30.2000.30">
    <property type="match status" value="1"/>
</dbReference>